<feature type="region of interest" description="Disordered" evidence="1">
    <location>
        <begin position="667"/>
        <end position="686"/>
    </location>
</feature>
<evidence type="ECO:0000256" key="1">
    <source>
        <dbReference type="SAM" id="MobiDB-lite"/>
    </source>
</evidence>
<dbReference type="SUPFAM" id="SSF56349">
    <property type="entry name" value="DNA breaking-rejoining enzymes"/>
    <property type="match status" value="1"/>
</dbReference>
<dbReference type="InterPro" id="IPR011010">
    <property type="entry name" value="DNA_brk_join_enz"/>
</dbReference>
<feature type="compositionally biased region" description="Basic and acidic residues" evidence="1">
    <location>
        <begin position="676"/>
        <end position="686"/>
    </location>
</feature>
<dbReference type="EMBL" id="BMGJ01000005">
    <property type="protein sequence ID" value="GGD61596.1"/>
    <property type="molecule type" value="Genomic_DNA"/>
</dbReference>
<evidence type="ECO:0000313" key="2">
    <source>
        <dbReference type="EMBL" id="GGD61596.1"/>
    </source>
</evidence>
<proteinExistence type="predicted"/>
<keyword evidence="2" id="KW-0238">DNA-binding</keyword>
<dbReference type="RefSeq" id="WP_180237105.1">
    <property type="nucleotide sequence ID" value="NZ_BMGJ01000005.1"/>
</dbReference>
<reference evidence="3" key="1">
    <citation type="journal article" date="2019" name="Int. J. Syst. Evol. Microbiol.">
        <title>The Global Catalogue of Microorganisms (GCM) 10K type strain sequencing project: providing services to taxonomists for standard genome sequencing and annotation.</title>
        <authorList>
            <consortium name="The Broad Institute Genomics Platform"/>
            <consortium name="The Broad Institute Genome Sequencing Center for Infectious Disease"/>
            <person name="Wu L."/>
            <person name="Ma J."/>
        </authorList>
    </citation>
    <scope>NUCLEOTIDE SEQUENCE [LARGE SCALE GENOMIC DNA]</scope>
    <source>
        <strain evidence="3">CGMCC 1.12923</strain>
    </source>
</reference>
<name>A0ABQ1RA38_9ALTE</name>
<dbReference type="GO" id="GO:0003677">
    <property type="term" value="F:DNA binding"/>
    <property type="evidence" value="ECO:0007669"/>
    <property type="project" value="UniProtKB-KW"/>
</dbReference>
<comment type="caution">
    <text evidence="2">The sequence shown here is derived from an EMBL/GenBank/DDBJ whole genome shotgun (WGS) entry which is preliminary data.</text>
</comment>
<sequence length="701" mass="80864">MSNVVFFQPKVELTAEQNLSDFIAHCQNNLTLYEDQGGFSVNRWRYNCGRKEHTMVFSRYREKGSSNYSDDPMDEPFLSFAKSYVRYRQSERQVTSIGDKTAILRTLHDALINIHGEANILLIDGLVQTEVYDLFNKRFPKSPKLFRFGGQLVLLYEFLIAKGIAQTLPQWSNPWRRPQAKAERTDKESQKWQMERCPSQHQMLSLADCFAKAETPQDRYWSSVLSLLMFAPGRAGELAFLTVDSLHEEEGRLGVRWYGEKGFQDSLKWVPRHLEMTVREAFARLLKIGAPARKAAKFAHDNPGKFYRHEGCITPDDFPENKEMNALEFAHAMNFTSATIQRMKEKYAKFDTQGPWNVLNAHQSKWLQKLRSEGATYANLAEYVVSQYKKEEWPNLPKIGRPVWESLLLIRENEFHAEFEPKGFSWLIPDVNRLNDQLSQRPMKNTIPTIFQRVGIKDEDGSEISMTSHQLRVWLSTCAERGGMDSWKLAQWAGRANINDNRHYDLRTQDEREEQTMSLLGIEKRPTPLEALKHRLPVSYEDLGLDRIGIADVTEYGMCTHDYAMSPCTKGGECMTCKEHVCIKGMPKTLSRIKQLEEMVESQLTKAQKDAKNGDFGADRWETHLGWKLSHIRTQRLRMEDKNIPDGALLWIPKSHDPSPIERSLQQRGFQTENTSESKLKAAPTTHDDKTVKYLLGIPDA</sequence>
<accession>A0ABQ1RA38</accession>
<gene>
    <name evidence="2" type="ORF">GCM10011357_16160</name>
</gene>
<protein>
    <submittedName>
        <fullName evidence="2">DNA-binding protein</fullName>
    </submittedName>
</protein>
<keyword evidence="3" id="KW-1185">Reference proteome</keyword>
<organism evidence="2 3">
    <name type="scientific">Lacimicrobium alkaliphilum</name>
    <dbReference type="NCBI Taxonomy" id="1526571"/>
    <lineage>
        <taxon>Bacteria</taxon>
        <taxon>Pseudomonadati</taxon>
        <taxon>Pseudomonadota</taxon>
        <taxon>Gammaproteobacteria</taxon>
        <taxon>Alteromonadales</taxon>
        <taxon>Alteromonadaceae</taxon>
        <taxon>Lacimicrobium</taxon>
    </lineage>
</organism>
<evidence type="ECO:0000313" key="3">
    <source>
        <dbReference type="Proteomes" id="UP000614272"/>
    </source>
</evidence>
<dbReference type="Proteomes" id="UP000614272">
    <property type="component" value="Unassembled WGS sequence"/>
</dbReference>